<name>A0A7J6C7T1_9TELE</name>
<feature type="region of interest" description="Disordered" evidence="1">
    <location>
        <begin position="155"/>
        <end position="188"/>
    </location>
</feature>
<reference evidence="2 3" key="1">
    <citation type="submission" date="2020-04" db="EMBL/GenBank/DDBJ databases">
        <title>Chromosome-level genome assembly of a cyprinid fish Onychostoma macrolepis by integration of Nanopore Sequencing, Bionano and Hi-C technology.</title>
        <authorList>
            <person name="Wang D."/>
        </authorList>
    </citation>
    <scope>NUCLEOTIDE SEQUENCE [LARGE SCALE GENOMIC DNA]</scope>
    <source>
        <strain evidence="2">SWU-2019</strain>
        <tissue evidence="2">Muscle</tissue>
    </source>
</reference>
<dbReference type="AlphaFoldDB" id="A0A7J6C7T1"/>
<dbReference type="Proteomes" id="UP000579812">
    <property type="component" value="Unassembled WGS sequence"/>
</dbReference>
<dbReference type="EMBL" id="JAAMOB010000016">
    <property type="protein sequence ID" value="KAF4103094.1"/>
    <property type="molecule type" value="Genomic_DNA"/>
</dbReference>
<protein>
    <submittedName>
        <fullName evidence="2">Uncharacterized protein</fullName>
    </submittedName>
</protein>
<proteinExistence type="predicted"/>
<organism evidence="2 3">
    <name type="scientific">Onychostoma macrolepis</name>
    <dbReference type="NCBI Taxonomy" id="369639"/>
    <lineage>
        <taxon>Eukaryota</taxon>
        <taxon>Metazoa</taxon>
        <taxon>Chordata</taxon>
        <taxon>Craniata</taxon>
        <taxon>Vertebrata</taxon>
        <taxon>Euteleostomi</taxon>
        <taxon>Actinopterygii</taxon>
        <taxon>Neopterygii</taxon>
        <taxon>Teleostei</taxon>
        <taxon>Ostariophysi</taxon>
        <taxon>Cypriniformes</taxon>
        <taxon>Cyprinidae</taxon>
        <taxon>Acrossocheilinae</taxon>
        <taxon>Onychostoma</taxon>
    </lineage>
</organism>
<gene>
    <name evidence="2" type="ORF">G5714_015977</name>
</gene>
<accession>A0A7J6C7T1</accession>
<evidence type="ECO:0000313" key="3">
    <source>
        <dbReference type="Proteomes" id="UP000579812"/>
    </source>
</evidence>
<feature type="region of interest" description="Disordered" evidence="1">
    <location>
        <begin position="113"/>
        <end position="139"/>
    </location>
</feature>
<comment type="caution">
    <text evidence="2">The sequence shown here is derived from an EMBL/GenBank/DDBJ whole genome shotgun (WGS) entry which is preliminary data.</text>
</comment>
<evidence type="ECO:0000313" key="2">
    <source>
        <dbReference type="EMBL" id="KAF4103094.1"/>
    </source>
</evidence>
<sequence>MDGLAVSPFLPDSHGMNSEERRVTSWPGFLSGLSLCKANWGERQIENKVHRAKERVTWREIKRDRRADQENKEMQRRQAVRREICGDSGAVICLLIHQRWRWGEKSLHIWSQEAPPGSSVSLNPENSHAGEIAGPSESLLLETSKSGIGDLEDREAKSAGSLHAGQPKSLAESPWFSAGGSETCVEGERGPRVLAGTPLLPSSHSPVSTVDLPLTLKSSRQTDRARPDSLIVPIPHQSFCLHISMDVFPPIVLISPARQTSSGGPLTGSITGRLHNTMRVPQCDVHPHLRPSGYNLSLPASKTSPVNNSKVKHLLLNSSLQGAKRERVFRGRLEMSLGVNKDGWWAMLTYVRVRVLSVGGAEGSSCFGR</sequence>
<evidence type="ECO:0000256" key="1">
    <source>
        <dbReference type="SAM" id="MobiDB-lite"/>
    </source>
</evidence>
<keyword evidence="3" id="KW-1185">Reference proteome</keyword>